<dbReference type="SUPFAM" id="SSF52540">
    <property type="entry name" value="P-loop containing nucleoside triphosphate hydrolases"/>
    <property type="match status" value="2"/>
</dbReference>
<name>A0ABP1Q5X2_9HEXA</name>
<protein>
    <recommendedName>
        <fullName evidence="16">Helicase domino</fullName>
    </recommendedName>
</protein>
<keyword evidence="7" id="KW-0156">Chromatin regulator</keyword>
<comment type="caution">
    <text evidence="14">The sequence shown here is derived from an EMBL/GenBank/DDBJ whole genome shotgun (WGS) entry which is preliminary data.</text>
</comment>
<feature type="compositionally biased region" description="Basic residues" evidence="10">
    <location>
        <begin position="297"/>
        <end position="307"/>
    </location>
</feature>
<keyword evidence="3" id="KW-0547">Nucleotide-binding</keyword>
<dbReference type="InterPro" id="IPR014001">
    <property type="entry name" value="Helicase_ATP-bd"/>
</dbReference>
<dbReference type="Gene3D" id="1.20.120.850">
    <property type="entry name" value="SWI2/SNF2 ATPases, N-terminal domain"/>
    <property type="match status" value="1"/>
</dbReference>
<keyword evidence="5" id="KW-0347">Helicase</keyword>
<dbReference type="CDD" id="cd18793">
    <property type="entry name" value="SF2_C_SNF"/>
    <property type="match status" value="1"/>
</dbReference>
<dbReference type="Pfam" id="PF00176">
    <property type="entry name" value="SNF2-rel_dom"/>
    <property type="match status" value="1"/>
</dbReference>
<dbReference type="PROSITE" id="PS51194">
    <property type="entry name" value="HELICASE_CTER"/>
    <property type="match status" value="1"/>
</dbReference>
<gene>
    <name evidence="14" type="ORF">ODALV1_LOCUS7686</name>
</gene>
<keyword evidence="15" id="KW-1185">Reference proteome</keyword>
<evidence type="ECO:0000256" key="10">
    <source>
        <dbReference type="SAM" id="MobiDB-lite"/>
    </source>
</evidence>
<evidence type="ECO:0000313" key="14">
    <source>
        <dbReference type="EMBL" id="CAL8090567.1"/>
    </source>
</evidence>
<organism evidence="14 15">
    <name type="scientific">Orchesella dallaii</name>
    <dbReference type="NCBI Taxonomy" id="48710"/>
    <lineage>
        <taxon>Eukaryota</taxon>
        <taxon>Metazoa</taxon>
        <taxon>Ecdysozoa</taxon>
        <taxon>Arthropoda</taxon>
        <taxon>Hexapoda</taxon>
        <taxon>Collembola</taxon>
        <taxon>Entomobryomorpha</taxon>
        <taxon>Entomobryoidea</taxon>
        <taxon>Orchesellidae</taxon>
        <taxon>Orchesellinae</taxon>
        <taxon>Orchesella</taxon>
    </lineage>
</organism>
<evidence type="ECO:0000256" key="8">
    <source>
        <dbReference type="ARBA" id="ARBA00023125"/>
    </source>
</evidence>
<dbReference type="Pfam" id="PF00271">
    <property type="entry name" value="Helicase_C"/>
    <property type="match status" value="1"/>
</dbReference>
<dbReference type="PANTHER" id="PTHR45685:SF1">
    <property type="entry name" value="HELICASE SRCAP"/>
    <property type="match status" value="1"/>
</dbReference>
<evidence type="ECO:0000256" key="5">
    <source>
        <dbReference type="ARBA" id="ARBA00022806"/>
    </source>
</evidence>
<dbReference type="CDD" id="cd18003">
    <property type="entry name" value="DEXQc_SRCAP"/>
    <property type="match status" value="1"/>
</dbReference>
<dbReference type="InterPro" id="IPR049730">
    <property type="entry name" value="SNF2/RAD54-like_C"/>
</dbReference>
<dbReference type="InterPro" id="IPR038718">
    <property type="entry name" value="SNF2-like_sf"/>
</dbReference>
<feature type="domain" description="Helicase ATP-binding" evidence="11">
    <location>
        <begin position="411"/>
        <end position="576"/>
    </location>
</feature>
<accession>A0ABP1Q5X2</accession>
<dbReference type="PANTHER" id="PTHR45685">
    <property type="entry name" value="HELICASE SRCAP-RELATED"/>
    <property type="match status" value="1"/>
</dbReference>
<evidence type="ECO:0000259" key="12">
    <source>
        <dbReference type="PROSITE" id="PS51194"/>
    </source>
</evidence>
<evidence type="ECO:0000313" key="15">
    <source>
        <dbReference type="Proteomes" id="UP001642540"/>
    </source>
</evidence>
<dbReference type="Gene3D" id="3.40.50.300">
    <property type="entry name" value="P-loop containing nucleotide triphosphate hydrolases"/>
    <property type="match status" value="1"/>
</dbReference>
<evidence type="ECO:0000256" key="4">
    <source>
        <dbReference type="ARBA" id="ARBA00022801"/>
    </source>
</evidence>
<dbReference type="InterPro" id="IPR001650">
    <property type="entry name" value="Helicase_C-like"/>
</dbReference>
<dbReference type="SMART" id="SM00490">
    <property type="entry name" value="HELICc"/>
    <property type="match status" value="1"/>
</dbReference>
<dbReference type="InterPro" id="IPR000330">
    <property type="entry name" value="SNF2_N"/>
</dbReference>
<feature type="domain" description="HSA" evidence="13">
    <location>
        <begin position="46"/>
        <end position="119"/>
    </location>
</feature>
<feature type="region of interest" description="Disordered" evidence="10">
    <location>
        <begin position="296"/>
        <end position="334"/>
    </location>
</feature>
<evidence type="ECO:0008006" key="16">
    <source>
        <dbReference type="Google" id="ProtNLM"/>
    </source>
</evidence>
<dbReference type="PROSITE" id="PS51192">
    <property type="entry name" value="HELICASE_ATP_BIND_1"/>
    <property type="match status" value="1"/>
</dbReference>
<evidence type="ECO:0000256" key="9">
    <source>
        <dbReference type="ARBA" id="ARBA00023242"/>
    </source>
</evidence>
<keyword evidence="9" id="KW-0539">Nucleus</keyword>
<feature type="compositionally biased region" description="Basic and acidic residues" evidence="10">
    <location>
        <begin position="851"/>
        <end position="867"/>
    </location>
</feature>
<feature type="region of interest" description="Disordered" evidence="10">
    <location>
        <begin position="826"/>
        <end position="878"/>
    </location>
</feature>
<proteinExistence type="inferred from homology"/>
<evidence type="ECO:0000259" key="11">
    <source>
        <dbReference type="PROSITE" id="PS51192"/>
    </source>
</evidence>
<dbReference type="InterPro" id="IPR050520">
    <property type="entry name" value="INO80/SWR1_helicase"/>
</dbReference>
<feature type="domain" description="Helicase C-terminal" evidence="12">
    <location>
        <begin position="1120"/>
        <end position="1270"/>
    </location>
</feature>
<dbReference type="PROSITE" id="PS51204">
    <property type="entry name" value="HSA"/>
    <property type="match status" value="1"/>
</dbReference>
<comment type="similarity">
    <text evidence="2">Belongs to the SNF2/RAD54 helicase family. SWR1 subfamily.</text>
</comment>
<evidence type="ECO:0000256" key="7">
    <source>
        <dbReference type="ARBA" id="ARBA00022853"/>
    </source>
</evidence>
<comment type="subcellular location">
    <subcellularLocation>
        <location evidence="1">Nucleus</location>
    </subcellularLocation>
</comment>
<dbReference type="InterPro" id="IPR014012">
    <property type="entry name" value="HSA_dom"/>
</dbReference>
<keyword evidence="6" id="KW-0067">ATP-binding</keyword>
<dbReference type="Gene3D" id="3.40.50.10810">
    <property type="entry name" value="Tandem AAA-ATPase domain"/>
    <property type="match status" value="1"/>
</dbReference>
<dbReference type="EMBL" id="CAXLJM020000024">
    <property type="protein sequence ID" value="CAL8090567.1"/>
    <property type="molecule type" value="Genomic_DNA"/>
</dbReference>
<dbReference type="InterPro" id="IPR027417">
    <property type="entry name" value="P-loop_NTPase"/>
</dbReference>
<evidence type="ECO:0000256" key="6">
    <source>
        <dbReference type="ARBA" id="ARBA00022840"/>
    </source>
</evidence>
<reference evidence="14 15" key="1">
    <citation type="submission" date="2024-08" db="EMBL/GenBank/DDBJ databases">
        <authorList>
            <person name="Cucini C."/>
            <person name="Frati F."/>
        </authorList>
    </citation>
    <scope>NUCLEOTIDE SEQUENCE [LARGE SCALE GENOMIC DNA]</scope>
</reference>
<dbReference type="SMART" id="SM00487">
    <property type="entry name" value="DEXDc"/>
    <property type="match status" value="1"/>
</dbReference>
<evidence type="ECO:0000256" key="3">
    <source>
        <dbReference type="ARBA" id="ARBA00022741"/>
    </source>
</evidence>
<sequence>MSGISPKVLDVSLPPKMHKTYEAMKQEVEVIKRISELRKAGLWNRLHKREEPPIEKSHWDNVLAEMRWMAGRFVEHRNFKLRATKKAGRMCQKFWKEKDLEYQKCEKEKEAQKISKANTIARCVNQFWTNVRTVVMYKERTTTQRMEKQALDQKLTSLVSETEKYSEIVAKTITMTKSLDVPTTSASASKGKCSGLDTRGERIVTPVPDESDEEFVLLSCSESDFEDTIAEQEAKELVETVDHAHEIQDLEEENNLSIEEILRKYIHGYDPNVAPPLPETRVTRSIARAKNAQLNRRMARRVHHTSKLPKFDSDTNKSCTSDEEGSASDCESCSEADTTTSDLASLLNSISSSDIDNQMGNEDEATKLSYLVESYKPIGNTLSSTTVVTKVPLLLRHQLREYQHIGLDWLVTMYDKKLNGILADEMGLGKTIQTIALLAYLAEERGNWGPYLIIVPTSVMLNWEMEFKKWCPGFKILTYYGSQKERKLKRSGWTKSNAFHVCITSYKLVIQDHQSFRRKRWKYLILDEAQNIKNFKSQRWQLLLNFHSQRRLLLTGTPLQNNLMELWSLLHFLMPNVFQSHMEFKDWFSNPMSGMVEGSQEYNEDTVRRLHKVLRPFILRRMKSEVEKQLPQKYEHVVMCSLSKRQRYLYEEFMSRTKTRDTLNQGNLLSVINVLMQLRKVCNHPNLFEPRPIASPFQTEGINYSMPSCAWNMLRGIYQDTFRLCSPLFTITNAKYTYDRDEADRIGELTPIFAYNPDDERRYVVMNYDQRTSGEQPPVKRPKRIINLNKNEPPLCPQLQKPLGFFLSTGRPDAAVKDREFVEALGGNPKASNKVVEEEGSQKSKNKNHTKSKESKESGSGESEKGPVDISDSENSRSSCDNDFEVDIVTKRKTPVNRFNIQSRLKMMGCSVPDFELDYIQERKLRYRKAVVDNLNKVNWSRCRVHSFVGPRLIENCRVVDSLPPLRLTSRRTGIRVPRREAIPRDFKNNGYFNLGFGEIMKLIRVRQENPSRFDHPLIMWSMTTHLESVVQTPERRVQELMDVLSRYVMYIPAVSAPSLEGRIYRPPCSSMYLEHIQQLENYRTSFTKPTEIVHPIVSRMLTQFPDPRLIQNDCGKLQTLDTLLRKLKTGSHRVLIFTQMAKVLDILEAFLNYHGHTYLRLDGATKIDQRQLLMERFNADKKIFCFILSTRSGGVGVNLTGADTVIFYDSDWNPTMDAQAQDRCHRIGQTRDVNIYRLISEKTIEENILKKSNQKTLLGELAIDDGKFTTAYFKQNTIRDLFTINENNDAAERLRVCNSDMNTQSSVEDSASTHSDLLKNKHDLRMIGHALAEAEDDADIRAAETVHYETAAEMEEFDENSYMGAPDEEGRSDLSKSEIEFNYILEQMTDVERYALRLMETTMCDWSTEPIPTREKKSKYRAL</sequence>
<evidence type="ECO:0000259" key="13">
    <source>
        <dbReference type="PROSITE" id="PS51204"/>
    </source>
</evidence>
<dbReference type="Proteomes" id="UP001642540">
    <property type="component" value="Unassembled WGS sequence"/>
</dbReference>
<keyword evidence="4" id="KW-0378">Hydrolase</keyword>
<evidence type="ECO:0000256" key="2">
    <source>
        <dbReference type="ARBA" id="ARBA00009220"/>
    </source>
</evidence>
<dbReference type="Pfam" id="PF07529">
    <property type="entry name" value="HSA"/>
    <property type="match status" value="1"/>
</dbReference>
<evidence type="ECO:0000256" key="1">
    <source>
        <dbReference type="ARBA" id="ARBA00004123"/>
    </source>
</evidence>
<keyword evidence="8" id="KW-0238">DNA-binding</keyword>